<evidence type="ECO:0000313" key="3">
    <source>
        <dbReference type="Proteomes" id="UP000024635"/>
    </source>
</evidence>
<reference evidence="3" key="1">
    <citation type="journal article" date="2015" name="Nat. Genet.">
        <title>The genome and transcriptome of the zoonotic hookworm Ancylostoma ceylanicum identify infection-specific gene families.</title>
        <authorList>
            <person name="Schwarz E.M."/>
            <person name="Hu Y."/>
            <person name="Antoshechkin I."/>
            <person name="Miller M.M."/>
            <person name="Sternberg P.W."/>
            <person name="Aroian R.V."/>
        </authorList>
    </citation>
    <scope>NUCLEOTIDE SEQUENCE</scope>
    <source>
        <strain evidence="3">HY135</strain>
    </source>
</reference>
<comment type="caution">
    <text evidence="2">The sequence shown here is derived from an EMBL/GenBank/DDBJ whole genome shotgun (WGS) entry which is preliminary data.</text>
</comment>
<dbReference type="InterPro" id="IPR000477">
    <property type="entry name" value="RT_dom"/>
</dbReference>
<dbReference type="PROSITE" id="PS50878">
    <property type="entry name" value="RT_POL"/>
    <property type="match status" value="1"/>
</dbReference>
<dbReference type="OrthoDB" id="5838129at2759"/>
<proteinExistence type="predicted"/>
<dbReference type="Proteomes" id="UP000024635">
    <property type="component" value="Unassembled WGS sequence"/>
</dbReference>
<feature type="domain" description="Reverse transcriptase" evidence="1">
    <location>
        <begin position="1"/>
        <end position="132"/>
    </location>
</feature>
<dbReference type="PANTHER" id="PTHR47027:SF20">
    <property type="entry name" value="REVERSE TRANSCRIPTASE-LIKE PROTEIN WITH RNA-DIRECTED DNA POLYMERASE DOMAIN"/>
    <property type="match status" value="1"/>
</dbReference>
<accession>A0A016SJE6</accession>
<sequence>MYLLNISGYFVTSTATSRPESRRSTTSSLMSNGVRQGDIVSPELFITALEDGMRSPQLEVMGVRIDGRLLHHLRIADDIVLISPSISQAGHILADIDDACEKIGLQLNLTKTMFMRNGWFPDALFSLNGATISECSDYVYLMIYSLASELRRRKRGLEEPTAASRT</sequence>
<protein>
    <recommendedName>
        <fullName evidence="1">Reverse transcriptase domain-containing protein</fullName>
    </recommendedName>
</protein>
<dbReference type="PANTHER" id="PTHR47027">
    <property type="entry name" value="REVERSE TRANSCRIPTASE DOMAIN-CONTAINING PROTEIN"/>
    <property type="match status" value="1"/>
</dbReference>
<dbReference type="Pfam" id="PF00078">
    <property type="entry name" value="RVT_1"/>
    <property type="match status" value="1"/>
</dbReference>
<gene>
    <name evidence="2" type="primary">Acey_s0220.g2520</name>
    <name evidence="2" type="ORF">Y032_0220g2520</name>
</gene>
<dbReference type="AlphaFoldDB" id="A0A016SJE6"/>
<keyword evidence="3" id="KW-1185">Reference proteome</keyword>
<name>A0A016SJE6_9BILA</name>
<evidence type="ECO:0000313" key="2">
    <source>
        <dbReference type="EMBL" id="EYB90434.1"/>
    </source>
</evidence>
<dbReference type="STRING" id="53326.A0A016SJE6"/>
<organism evidence="2 3">
    <name type="scientific">Ancylostoma ceylanicum</name>
    <dbReference type="NCBI Taxonomy" id="53326"/>
    <lineage>
        <taxon>Eukaryota</taxon>
        <taxon>Metazoa</taxon>
        <taxon>Ecdysozoa</taxon>
        <taxon>Nematoda</taxon>
        <taxon>Chromadorea</taxon>
        <taxon>Rhabditida</taxon>
        <taxon>Rhabditina</taxon>
        <taxon>Rhabditomorpha</taxon>
        <taxon>Strongyloidea</taxon>
        <taxon>Ancylostomatidae</taxon>
        <taxon>Ancylostomatinae</taxon>
        <taxon>Ancylostoma</taxon>
    </lineage>
</organism>
<evidence type="ECO:0000259" key="1">
    <source>
        <dbReference type="PROSITE" id="PS50878"/>
    </source>
</evidence>
<dbReference type="EMBL" id="JARK01001556">
    <property type="protein sequence ID" value="EYB90434.1"/>
    <property type="molecule type" value="Genomic_DNA"/>
</dbReference>